<name>A0A178VLS2_ARATH</name>
<dbReference type="InterPro" id="IPR003591">
    <property type="entry name" value="Leu-rich_rpt_typical-subtyp"/>
</dbReference>
<dbReference type="PANTHER" id="PTHR27004">
    <property type="entry name" value="RECEPTOR-LIKE PROTEIN 12 ISOFORM X1"/>
    <property type="match status" value="1"/>
</dbReference>
<dbReference type="AlphaFoldDB" id="A0A178VLS2"/>
<dbReference type="PROSITE" id="PS51450">
    <property type="entry name" value="LRR"/>
    <property type="match status" value="1"/>
</dbReference>
<dbReference type="GO" id="GO:0005886">
    <property type="term" value="C:plasma membrane"/>
    <property type="evidence" value="ECO:0007669"/>
    <property type="project" value="UniProtKB-SubCell"/>
</dbReference>
<sequence>MHGSVSGYLLVNAEVDSMGGVIDSGGGIGVKTSPRRTAIEKAQAELRQEYDVREERRRELEFLEKGGNPLDFKFGIATSHSVQSTSLTDQQAEHFVNSEVKDSFALTASPHGDSVESSGRPGVPTISEPNTADNLLLFDSENNSDSYISSTLEALYMKQCNISDFPNILKSLHNLESIDVSSNRVSGKIPEWLWSLLRLSIVVIGDNLLTGFEGSSDILVNSSVQLLSLDSNSLEGALPHLPLSINYFSAIDNRFGGDIPLSICNRSSLDVLDLSYNNFTGPIPPCPSNFLILNLRKNNLEGSIPDTYYADAPLRSLDVGYNRLTGKLPRSLLNCSALQFLSVDHNGIKDTFPFSFKVLPKLQVLILSSNNFYGPLSPPNQGPLGFSELRILEIAGNKFTGSLPPDFFENWKASSLTMNEDQGLYMVYSKVVYGIYYLSYLATIDLQYKGLSMEQKWVLTSSATIDFSGNRLEGEIPESIGLLKALIALNLSNNAFTGHIPLSLANLVKLESLDLSSNQLSGTIPNGLGTLSFLSYINVSHNQLNGEIPQGTQITGQPKSSFEGNAGLCGLPLQERCFGTNAPPAHQFKEEEEEEEEQVLNWKGVAIGYGLGVLLGLAIAQLIASYKPEWLACLIKSRNR</sequence>
<evidence type="ECO:0000256" key="10">
    <source>
        <dbReference type="ARBA" id="ARBA00023170"/>
    </source>
</evidence>
<evidence type="ECO:0000256" key="11">
    <source>
        <dbReference type="ARBA" id="ARBA00023180"/>
    </source>
</evidence>
<evidence type="ECO:0000256" key="3">
    <source>
        <dbReference type="ARBA" id="ARBA00022475"/>
    </source>
</evidence>
<keyword evidence="6 12" id="KW-0732">Signal</keyword>
<protein>
    <recommendedName>
        <fullName evidence="12">Receptor like protein</fullName>
        <shortName evidence="12">AtRLP</shortName>
    </recommendedName>
</protein>
<keyword evidence="10 12" id="KW-0675">Receptor</keyword>
<dbReference type="FunFam" id="3.80.10.10:FF:000111">
    <property type="entry name" value="LRR receptor-like serine/threonine-protein kinase ERECTA"/>
    <property type="match status" value="1"/>
</dbReference>
<dbReference type="InterPro" id="IPR032675">
    <property type="entry name" value="LRR_dom_sf"/>
</dbReference>
<keyword evidence="9 12" id="KW-0472">Membrane</keyword>
<evidence type="ECO:0000256" key="5">
    <source>
        <dbReference type="ARBA" id="ARBA00022692"/>
    </source>
</evidence>
<dbReference type="FunFam" id="3.80.10.10:FF:000095">
    <property type="entry name" value="LRR receptor-like serine/threonine-protein kinase GSO1"/>
    <property type="match status" value="1"/>
</dbReference>
<dbReference type="Proteomes" id="UP000078284">
    <property type="component" value="Chromosome 3"/>
</dbReference>
<dbReference type="SMART" id="SM00369">
    <property type="entry name" value="LRR_TYP"/>
    <property type="match status" value="3"/>
</dbReference>
<evidence type="ECO:0000313" key="13">
    <source>
        <dbReference type="EMBL" id="OAP06836.1"/>
    </source>
</evidence>
<comment type="function">
    <text evidence="12">Involved in perception of extracellular signals.</text>
</comment>
<evidence type="ECO:0000256" key="7">
    <source>
        <dbReference type="ARBA" id="ARBA00022737"/>
    </source>
</evidence>
<evidence type="ECO:0000256" key="9">
    <source>
        <dbReference type="ARBA" id="ARBA00023136"/>
    </source>
</evidence>
<accession>A0A178VLS2</accession>
<reference evidence="14" key="1">
    <citation type="journal article" date="2016" name="Proc. Natl. Acad. Sci. U.S.A.">
        <title>Chromosome-level assembly of Arabidopsis thaliana Ler reveals the extent of translocation and inversion polymorphisms.</title>
        <authorList>
            <person name="Zapata L."/>
            <person name="Ding J."/>
            <person name="Willing E.M."/>
            <person name="Hartwig B."/>
            <person name="Bezdan D."/>
            <person name="Jiao W.B."/>
            <person name="Patel V."/>
            <person name="Velikkakam James G."/>
            <person name="Koornneef M."/>
            <person name="Ossowski S."/>
            <person name="Schneeberger K."/>
        </authorList>
    </citation>
    <scope>NUCLEOTIDE SEQUENCE [LARGE SCALE GENOMIC DNA]</scope>
    <source>
        <strain evidence="14">cv. Landsberg erecta</strain>
    </source>
</reference>
<keyword evidence="3 12" id="KW-1003">Cell membrane</keyword>
<keyword evidence="8 12" id="KW-1133">Transmembrane helix</keyword>
<organism evidence="13 14">
    <name type="scientific">Arabidopsis thaliana</name>
    <name type="common">Mouse-ear cress</name>
    <dbReference type="NCBI Taxonomy" id="3702"/>
    <lineage>
        <taxon>Eukaryota</taxon>
        <taxon>Viridiplantae</taxon>
        <taxon>Streptophyta</taxon>
        <taxon>Embryophyta</taxon>
        <taxon>Tracheophyta</taxon>
        <taxon>Spermatophyta</taxon>
        <taxon>Magnoliopsida</taxon>
        <taxon>eudicotyledons</taxon>
        <taxon>Gunneridae</taxon>
        <taxon>Pentapetalae</taxon>
        <taxon>rosids</taxon>
        <taxon>malvids</taxon>
        <taxon>Brassicales</taxon>
        <taxon>Brassicaceae</taxon>
        <taxon>Camelineae</taxon>
        <taxon>Arabidopsis</taxon>
    </lineage>
</organism>
<gene>
    <name evidence="13" type="ordered locus">AXX17_At3g26960</name>
</gene>
<comment type="similarity">
    <text evidence="2 12">Belongs to the RLP family.</text>
</comment>
<evidence type="ECO:0000256" key="1">
    <source>
        <dbReference type="ARBA" id="ARBA00004251"/>
    </source>
</evidence>
<comment type="subcellular location">
    <subcellularLocation>
        <location evidence="1 12">Cell membrane</location>
        <topology evidence="1 12">Single-pass type I membrane protein</topology>
    </subcellularLocation>
</comment>
<dbReference type="ExpressionAtlas" id="A0A178VLS2">
    <property type="expression patterns" value="baseline and differential"/>
</dbReference>
<keyword evidence="7 12" id="KW-0677">Repeat</keyword>
<keyword evidence="11 12" id="KW-0325">Glycoprotein</keyword>
<dbReference type="Gene3D" id="3.80.10.10">
    <property type="entry name" value="Ribonuclease Inhibitor"/>
    <property type="match status" value="2"/>
</dbReference>
<dbReference type="EMBL" id="LUHQ01000003">
    <property type="protein sequence ID" value="OAP06836.1"/>
    <property type="molecule type" value="Genomic_DNA"/>
</dbReference>
<evidence type="ECO:0000313" key="14">
    <source>
        <dbReference type="Proteomes" id="UP000078284"/>
    </source>
</evidence>
<evidence type="ECO:0000256" key="6">
    <source>
        <dbReference type="ARBA" id="ARBA00022729"/>
    </source>
</evidence>
<dbReference type="PRINTS" id="PR00019">
    <property type="entry name" value="LEURICHRPT"/>
</dbReference>
<evidence type="ECO:0000256" key="2">
    <source>
        <dbReference type="ARBA" id="ARBA00009592"/>
    </source>
</evidence>
<dbReference type="Pfam" id="PF00560">
    <property type="entry name" value="LRR_1"/>
    <property type="match status" value="7"/>
</dbReference>
<comment type="caution">
    <text evidence="13">The sequence shown here is derived from an EMBL/GenBank/DDBJ whole genome shotgun (WGS) entry which is preliminary data.</text>
</comment>
<evidence type="ECO:0000256" key="4">
    <source>
        <dbReference type="ARBA" id="ARBA00022614"/>
    </source>
</evidence>
<dbReference type="PANTHER" id="PTHR27004:SF195">
    <property type="entry name" value="RECEPTOR LIKE PROTEIN 28-RELATED"/>
    <property type="match status" value="1"/>
</dbReference>
<dbReference type="SUPFAM" id="SSF52058">
    <property type="entry name" value="L domain-like"/>
    <property type="match status" value="2"/>
</dbReference>
<evidence type="ECO:0000256" key="8">
    <source>
        <dbReference type="ARBA" id="ARBA00022989"/>
    </source>
</evidence>
<proteinExistence type="inferred from homology"/>
<dbReference type="InterPro" id="IPR001611">
    <property type="entry name" value="Leu-rich_rpt"/>
</dbReference>
<keyword evidence="5 12" id="KW-0812">Transmembrane</keyword>
<evidence type="ECO:0000256" key="12">
    <source>
        <dbReference type="RuleBase" id="RU369023"/>
    </source>
</evidence>
<keyword evidence="4 12" id="KW-0433">Leucine-rich repeat</keyword>